<accession>A0A9N9CHI4</accession>
<evidence type="ECO:0000313" key="1">
    <source>
        <dbReference type="EMBL" id="CAG8600119.1"/>
    </source>
</evidence>
<name>A0A9N9CHI4_FUNMO</name>
<reference evidence="1" key="1">
    <citation type="submission" date="2021-06" db="EMBL/GenBank/DDBJ databases">
        <authorList>
            <person name="Kallberg Y."/>
            <person name="Tangrot J."/>
            <person name="Rosling A."/>
        </authorList>
    </citation>
    <scope>NUCLEOTIDE SEQUENCE</scope>
    <source>
        <strain evidence="1">87-6 pot B 2015</strain>
    </source>
</reference>
<protein>
    <submittedName>
        <fullName evidence="1">711_t:CDS:1</fullName>
    </submittedName>
</protein>
<organism evidence="1 2">
    <name type="scientific">Funneliformis mosseae</name>
    <name type="common">Endomycorrhizal fungus</name>
    <name type="synonym">Glomus mosseae</name>
    <dbReference type="NCBI Taxonomy" id="27381"/>
    <lineage>
        <taxon>Eukaryota</taxon>
        <taxon>Fungi</taxon>
        <taxon>Fungi incertae sedis</taxon>
        <taxon>Mucoromycota</taxon>
        <taxon>Glomeromycotina</taxon>
        <taxon>Glomeromycetes</taxon>
        <taxon>Glomerales</taxon>
        <taxon>Glomeraceae</taxon>
        <taxon>Funneliformis</taxon>
    </lineage>
</organism>
<comment type="caution">
    <text evidence="1">The sequence shown here is derived from an EMBL/GenBank/DDBJ whole genome shotgun (WGS) entry which is preliminary data.</text>
</comment>
<proteinExistence type="predicted"/>
<dbReference type="EMBL" id="CAJVPP010002442">
    <property type="protein sequence ID" value="CAG8600119.1"/>
    <property type="molecule type" value="Genomic_DNA"/>
</dbReference>
<evidence type="ECO:0000313" key="2">
    <source>
        <dbReference type="Proteomes" id="UP000789375"/>
    </source>
</evidence>
<dbReference type="AlphaFoldDB" id="A0A9N9CHI4"/>
<dbReference type="Proteomes" id="UP000789375">
    <property type="component" value="Unassembled WGS sequence"/>
</dbReference>
<gene>
    <name evidence="1" type="ORF">FMOSSE_LOCUS8904</name>
</gene>
<keyword evidence="2" id="KW-1185">Reference proteome</keyword>
<sequence>MTYEFRTINWQGNLINILPEQYVIKIPLDCIYHRMADDFIIPSSSLPNPIFIDLFDV</sequence>